<accession>A0AB39Q4W9</accession>
<dbReference type="EC" id="2.3.-.-" evidence="4"/>
<evidence type="ECO:0000256" key="1">
    <source>
        <dbReference type="ARBA" id="ARBA00022679"/>
    </source>
</evidence>
<proteinExistence type="predicted"/>
<dbReference type="EMBL" id="CP163439">
    <property type="protein sequence ID" value="XDQ36650.1"/>
    <property type="molecule type" value="Genomic_DNA"/>
</dbReference>
<feature type="domain" description="N-acetyltransferase" evidence="3">
    <location>
        <begin position="3"/>
        <end position="151"/>
    </location>
</feature>
<dbReference type="CDD" id="cd04301">
    <property type="entry name" value="NAT_SF"/>
    <property type="match status" value="1"/>
</dbReference>
<keyword evidence="2 4" id="KW-0012">Acyltransferase</keyword>
<dbReference type="InterPro" id="IPR050832">
    <property type="entry name" value="Bact_Acetyltransf"/>
</dbReference>
<keyword evidence="1 4" id="KW-0808">Transferase</keyword>
<dbReference type="InterPro" id="IPR000182">
    <property type="entry name" value="GNAT_dom"/>
</dbReference>
<reference evidence="4" key="1">
    <citation type="submission" date="2024-07" db="EMBL/GenBank/DDBJ databases">
        <authorList>
            <person name="Yu S.T."/>
        </authorList>
    </citation>
    <scope>NUCLEOTIDE SEQUENCE</scope>
    <source>
        <strain evidence="4">R28</strain>
    </source>
</reference>
<gene>
    <name evidence="4" type="ORF">AB5J49_26780</name>
</gene>
<dbReference type="AlphaFoldDB" id="A0AB39Q4W9"/>
<evidence type="ECO:0000256" key="2">
    <source>
        <dbReference type="ARBA" id="ARBA00023315"/>
    </source>
</evidence>
<evidence type="ECO:0000313" key="4">
    <source>
        <dbReference type="EMBL" id="XDQ36650.1"/>
    </source>
</evidence>
<dbReference type="PANTHER" id="PTHR43877">
    <property type="entry name" value="AMINOALKYLPHOSPHONATE N-ACETYLTRANSFERASE-RELATED-RELATED"/>
    <property type="match status" value="1"/>
</dbReference>
<dbReference type="Pfam" id="PF00583">
    <property type="entry name" value="Acetyltransf_1"/>
    <property type="match status" value="1"/>
</dbReference>
<evidence type="ECO:0000259" key="3">
    <source>
        <dbReference type="PROSITE" id="PS51186"/>
    </source>
</evidence>
<dbReference type="PANTHER" id="PTHR43877:SF5">
    <property type="entry name" value="BLL8307 PROTEIN"/>
    <property type="match status" value="1"/>
</dbReference>
<name>A0AB39Q4W9_9ACTN</name>
<protein>
    <submittedName>
        <fullName evidence="4">GNAT family N-acetyltransferase</fullName>
        <ecNumber evidence="4">2.3.-.-</ecNumber>
    </submittedName>
</protein>
<dbReference type="SUPFAM" id="SSF55729">
    <property type="entry name" value="Acyl-CoA N-acyltransferases (Nat)"/>
    <property type="match status" value="1"/>
</dbReference>
<organism evidence="4">
    <name type="scientific">Streptomyces sp. R28</name>
    <dbReference type="NCBI Taxonomy" id="3238628"/>
    <lineage>
        <taxon>Bacteria</taxon>
        <taxon>Bacillati</taxon>
        <taxon>Actinomycetota</taxon>
        <taxon>Actinomycetes</taxon>
        <taxon>Kitasatosporales</taxon>
        <taxon>Streptomycetaceae</taxon>
        <taxon>Streptomyces</taxon>
    </lineage>
</organism>
<dbReference type="PROSITE" id="PS51186">
    <property type="entry name" value="GNAT"/>
    <property type="match status" value="1"/>
</dbReference>
<dbReference type="InterPro" id="IPR016181">
    <property type="entry name" value="Acyl_CoA_acyltransferase"/>
</dbReference>
<dbReference type="RefSeq" id="WP_369171288.1">
    <property type="nucleotide sequence ID" value="NZ_CP163439.1"/>
</dbReference>
<sequence length="151" mass="16840">MKISVDDLSGRDIAEFLAAHVQEMRSITPLESKHALDLDALRVPDVTFWTARDAGTLVGCGAIKRIEAGHAEIKSMRTEPARKRSGVASKLLAHIISEARRMGYLRLSLETGSTEFFAPARALYEKFDFTYCAPFADYKEDPNSAFMTRLL</sequence>
<dbReference type="GO" id="GO:0016747">
    <property type="term" value="F:acyltransferase activity, transferring groups other than amino-acyl groups"/>
    <property type="evidence" value="ECO:0007669"/>
    <property type="project" value="InterPro"/>
</dbReference>
<dbReference type="Gene3D" id="3.40.630.30">
    <property type="match status" value="1"/>
</dbReference>